<dbReference type="PANTHER" id="PTHR11774">
    <property type="entry name" value="GERANYLGERANYL TRANSFERASE TYPE BETA SUBUNIT"/>
    <property type="match status" value="1"/>
</dbReference>
<dbReference type="EMBL" id="JAAAUY010001681">
    <property type="protein sequence ID" value="KAF9320623.1"/>
    <property type="molecule type" value="Genomic_DNA"/>
</dbReference>
<sequence>MGVLNRPGDINSYGYNDDSFPTESSEVQLETEESIRRAFFSYTPESPRPTPLASIELRKMRHVKYVLGGIDFLASYWTSLDASKPWLCYWILHSLDLLGYKIPEKLAERAISTISHMQCETGGFAGGPGQEAHLAPTYAAVNVLAIIGTKEAYDVINRTTLLEFLLRVKQKDGSFTMTVGGETDVRGSYCAMSAATITNIMTPELTSGAAEFVGRCQTYEGGLGGYPGVEAHGGYAFCGLAALELLGRTDVLDVDTFVKWSASRQMSLEGGFQGRTNKLVDGCYSFWMGGVFPIIGKMLESFDADNSVLDFVYDRDALQEYMLVACQSKTGGLRDKPS</sequence>
<feature type="region of interest" description="Disordered" evidence="10">
    <location>
        <begin position="1"/>
        <end position="22"/>
    </location>
</feature>
<comment type="cofactor">
    <cofactor evidence="9">
        <name>Zn(2+)</name>
        <dbReference type="ChEBI" id="CHEBI:29105"/>
    </cofactor>
    <text evidence="9">Binds 1 zinc ion per subunit.</text>
</comment>
<comment type="similarity">
    <text evidence="1 9">Belongs to the protein prenyltransferase subunit beta family.</text>
</comment>
<dbReference type="GO" id="GO:0008270">
    <property type="term" value="F:zinc ion binding"/>
    <property type="evidence" value="ECO:0007669"/>
    <property type="project" value="UniProtKB-UniRule"/>
</dbReference>
<evidence type="ECO:0000256" key="6">
    <source>
        <dbReference type="ARBA" id="ARBA00022723"/>
    </source>
</evidence>
<evidence type="ECO:0000256" key="10">
    <source>
        <dbReference type="SAM" id="MobiDB-lite"/>
    </source>
</evidence>
<dbReference type="GO" id="GO:0004660">
    <property type="term" value="F:protein farnesyltransferase activity"/>
    <property type="evidence" value="ECO:0007669"/>
    <property type="project" value="UniProtKB-UniRule"/>
</dbReference>
<organism evidence="12 13">
    <name type="scientific">Podila minutissima</name>
    <dbReference type="NCBI Taxonomy" id="64525"/>
    <lineage>
        <taxon>Eukaryota</taxon>
        <taxon>Fungi</taxon>
        <taxon>Fungi incertae sedis</taxon>
        <taxon>Mucoromycota</taxon>
        <taxon>Mortierellomycotina</taxon>
        <taxon>Mortierellomycetes</taxon>
        <taxon>Mortierellales</taxon>
        <taxon>Mortierellaceae</taxon>
        <taxon>Podila</taxon>
    </lineage>
</organism>
<gene>
    <name evidence="12" type="ORF">BG006_002749</name>
</gene>
<keyword evidence="5 9" id="KW-0808">Transferase</keyword>
<evidence type="ECO:0000256" key="5">
    <source>
        <dbReference type="ARBA" id="ARBA00022679"/>
    </source>
</evidence>
<comment type="catalytic activity">
    <reaction evidence="9">
        <text>L-cysteinyl-[protein] + (2E,6E)-farnesyl diphosphate = S-(2E,6E)-farnesyl-L-cysteinyl-[protein] + diphosphate</text>
        <dbReference type="Rhea" id="RHEA:13345"/>
        <dbReference type="Rhea" id="RHEA-COMP:10131"/>
        <dbReference type="Rhea" id="RHEA-COMP:11535"/>
        <dbReference type="ChEBI" id="CHEBI:29950"/>
        <dbReference type="ChEBI" id="CHEBI:33019"/>
        <dbReference type="ChEBI" id="CHEBI:86019"/>
        <dbReference type="ChEBI" id="CHEBI:175763"/>
    </reaction>
</comment>
<dbReference type="InterPro" id="IPR045089">
    <property type="entry name" value="PGGT1B-like"/>
</dbReference>
<dbReference type="GO" id="GO:0097354">
    <property type="term" value="P:prenylation"/>
    <property type="evidence" value="ECO:0007669"/>
    <property type="project" value="UniProtKB-UniRule"/>
</dbReference>
<dbReference type="InterPro" id="IPR008930">
    <property type="entry name" value="Terpenoid_cyclase/PrenylTrfase"/>
</dbReference>
<evidence type="ECO:0000256" key="4">
    <source>
        <dbReference type="ARBA" id="ARBA00022602"/>
    </source>
</evidence>
<feature type="domain" description="Prenyltransferase alpha-alpha toroid" evidence="11">
    <location>
        <begin position="57"/>
        <end position="337"/>
    </location>
</feature>
<dbReference type="AlphaFoldDB" id="A0A9P5S941"/>
<feature type="non-terminal residue" evidence="12">
    <location>
        <position position="1"/>
    </location>
</feature>
<comment type="function">
    <text evidence="9">Catalyzes the transfer of a farnesyl moiety from farnesyl diphosphate to a cysteine at the fourth position from the C-terminus of several proteins. The beta subunit is responsible for peptide-binding.</text>
</comment>
<accession>A0A9P5S941</accession>
<dbReference type="CDD" id="cd02893">
    <property type="entry name" value="FTase"/>
    <property type="match status" value="1"/>
</dbReference>
<dbReference type="SUPFAM" id="SSF48239">
    <property type="entry name" value="Terpenoid cyclases/Protein prenyltransferases"/>
    <property type="match status" value="1"/>
</dbReference>
<comment type="subunit">
    <text evidence="9">Heterodimer of an alpha and a beta subunit.</text>
</comment>
<reference evidence="12" key="1">
    <citation type="journal article" date="2020" name="Fungal Divers.">
        <title>Resolving the Mortierellaceae phylogeny through synthesis of multi-gene phylogenetics and phylogenomics.</title>
        <authorList>
            <person name="Vandepol N."/>
            <person name="Liber J."/>
            <person name="Desiro A."/>
            <person name="Na H."/>
            <person name="Kennedy M."/>
            <person name="Barry K."/>
            <person name="Grigoriev I.V."/>
            <person name="Miller A.N."/>
            <person name="O'Donnell K."/>
            <person name="Stajich J.E."/>
            <person name="Bonito G."/>
        </authorList>
    </citation>
    <scope>NUCLEOTIDE SEQUENCE</scope>
    <source>
        <strain evidence="12">NVP1</strain>
    </source>
</reference>
<keyword evidence="13" id="KW-1185">Reference proteome</keyword>
<evidence type="ECO:0000256" key="7">
    <source>
        <dbReference type="ARBA" id="ARBA00022737"/>
    </source>
</evidence>
<dbReference type="Gene3D" id="1.50.10.20">
    <property type="match status" value="1"/>
</dbReference>
<evidence type="ECO:0000256" key="9">
    <source>
        <dbReference type="RuleBase" id="RU365056"/>
    </source>
</evidence>
<name>A0A9P5S941_9FUNG</name>
<evidence type="ECO:0000313" key="12">
    <source>
        <dbReference type="EMBL" id="KAF9320623.1"/>
    </source>
</evidence>
<comment type="caution">
    <text evidence="12">The sequence shown here is derived from an EMBL/GenBank/DDBJ whole genome shotgun (WGS) entry which is preliminary data.</text>
</comment>
<evidence type="ECO:0000256" key="2">
    <source>
        <dbReference type="ARBA" id="ARBA00012702"/>
    </source>
</evidence>
<keyword evidence="6 9" id="KW-0479">Metal-binding</keyword>
<dbReference type="PANTHER" id="PTHR11774:SF6">
    <property type="entry name" value="PROTEIN FARNESYLTRANSFERASE SUBUNIT BETA"/>
    <property type="match status" value="1"/>
</dbReference>
<evidence type="ECO:0000259" key="11">
    <source>
        <dbReference type="Pfam" id="PF00432"/>
    </source>
</evidence>
<evidence type="ECO:0000256" key="3">
    <source>
        <dbReference type="ARBA" id="ARBA00015798"/>
    </source>
</evidence>
<keyword evidence="7" id="KW-0677">Repeat</keyword>
<dbReference type="Proteomes" id="UP000696485">
    <property type="component" value="Unassembled WGS sequence"/>
</dbReference>
<protein>
    <recommendedName>
        <fullName evidence="3 9">Protein farnesyltransferase subunit beta</fullName>
        <shortName evidence="9">FTase-beta</shortName>
        <ecNumber evidence="2 9">2.5.1.58</ecNumber>
    </recommendedName>
</protein>
<keyword evidence="8 9" id="KW-0862">Zinc</keyword>
<dbReference type="InterPro" id="IPR001330">
    <property type="entry name" value="Prenyltrans"/>
</dbReference>
<evidence type="ECO:0000256" key="1">
    <source>
        <dbReference type="ARBA" id="ARBA00010497"/>
    </source>
</evidence>
<dbReference type="EC" id="2.5.1.58" evidence="2 9"/>
<evidence type="ECO:0000313" key="13">
    <source>
        <dbReference type="Proteomes" id="UP000696485"/>
    </source>
</evidence>
<proteinExistence type="inferred from homology"/>
<keyword evidence="4 9" id="KW-0637">Prenyltransferase</keyword>
<dbReference type="GO" id="GO:0005965">
    <property type="term" value="C:protein farnesyltransferase complex"/>
    <property type="evidence" value="ECO:0007669"/>
    <property type="project" value="UniProtKB-UniRule"/>
</dbReference>
<dbReference type="InterPro" id="IPR026872">
    <property type="entry name" value="FTB"/>
</dbReference>
<evidence type="ECO:0000256" key="8">
    <source>
        <dbReference type="ARBA" id="ARBA00022833"/>
    </source>
</evidence>
<dbReference type="Pfam" id="PF00432">
    <property type="entry name" value="Prenyltrans"/>
    <property type="match status" value="1"/>
</dbReference>